<dbReference type="Proteomes" id="UP001500689">
    <property type="component" value="Unassembled WGS sequence"/>
</dbReference>
<protein>
    <submittedName>
        <fullName evidence="1">Uncharacterized protein</fullName>
    </submittedName>
</protein>
<reference evidence="2" key="1">
    <citation type="journal article" date="2019" name="Int. J. Syst. Evol. Microbiol.">
        <title>The Global Catalogue of Microorganisms (GCM) 10K type strain sequencing project: providing services to taxonomists for standard genome sequencing and annotation.</title>
        <authorList>
            <consortium name="The Broad Institute Genomics Platform"/>
            <consortium name="The Broad Institute Genome Sequencing Center for Infectious Disease"/>
            <person name="Wu L."/>
            <person name="Ma J."/>
        </authorList>
    </citation>
    <scope>NUCLEOTIDE SEQUENCE [LARGE SCALE GENOMIC DNA]</scope>
    <source>
        <strain evidence="2">JCM 16898</strain>
    </source>
</reference>
<gene>
    <name evidence="1" type="ORF">GCM10022222_38500</name>
</gene>
<sequence>MRATMVASVDGSDLEELERLTGALRCEFLAADFDAQLAREGQAPAGAKGEPRLSEASSFRWPVQLFSALR</sequence>
<accession>A0ABP6WIR5</accession>
<dbReference type="EMBL" id="BAAAZN010000007">
    <property type="protein sequence ID" value="GAA3551261.1"/>
    <property type="molecule type" value="Genomic_DNA"/>
</dbReference>
<dbReference type="RefSeq" id="WP_344861630.1">
    <property type="nucleotide sequence ID" value="NZ_BAAAZN010000007.1"/>
</dbReference>
<proteinExistence type="predicted"/>
<evidence type="ECO:0000313" key="2">
    <source>
        <dbReference type="Proteomes" id="UP001500689"/>
    </source>
</evidence>
<comment type="caution">
    <text evidence="1">The sequence shown here is derived from an EMBL/GenBank/DDBJ whole genome shotgun (WGS) entry which is preliminary data.</text>
</comment>
<name>A0ABP6WIR5_9PSEU</name>
<evidence type="ECO:0000313" key="1">
    <source>
        <dbReference type="EMBL" id="GAA3551261.1"/>
    </source>
</evidence>
<organism evidence="1 2">
    <name type="scientific">Amycolatopsis ultiminotia</name>
    <dbReference type="NCBI Taxonomy" id="543629"/>
    <lineage>
        <taxon>Bacteria</taxon>
        <taxon>Bacillati</taxon>
        <taxon>Actinomycetota</taxon>
        <taxon>Actinomycetes</taxon>
        <taxon>Pseudonocardiales</taxon>
        <taxon>Pseudonocardiaceae</taxon>
        <taxon>Amycolatopsis</taxon>
    </lineage>
</organism>
<keyword evidence="2" id="KW-1185">Reference proteome</keyword>